<comment type="similarity">
    <text evidence="2">Belongs to the MerT family.</text>
</comment>
<sequence>MTSEANTVPEKESDLGTRAATAGGILGALAMTSCCILPLVLFSLGATGAWIGQLGALYQFKWLFFAFAGASLAYGFWKAYRAAPRSCADGSCDRPLNRRFMKGALWTATLVVAPSLAFPYIAPPLPGY</sequence>
<feature type="transmembrane region" description="Helical" evidence="15">
    <location>
        <begin position="104"/>
        <end position="122"/>
    </location>
</feature>
<evidence type="ECO:0000256" key="11">
    <source>
        <dbReference type="ARBA" id="ARBA00022989"/>
    </source>
</evidence>
<keyword evidence="9" id="KW-0479">Metal-binding</keyword>
<evidence type="ECO:0000256" key="6">
    <source>
        <dbReference type="ARBA" id="ARBA00022475"/>
    </source>
</evidence>
<feature type="transmembrane region" description="Helical" evidence="15">
    <location>
        <begin position="57"/>
        <end position="77"/>
    </location>
</feature>
<dbReference type="InterPro" id="IPR003457">
    <property type="entry name" value="Transprt_MerT"/>
</dbReference>
<evidence type="ECO:0000256" key="5">
    <source>
        <dbReference type="ARBA" id="ARBA00022466"/>
    </source>
</evidence>
<dbReference type="PATRIC" id="fig|1317121.7.peg.3626"/>
<evidence type="ECO:0000256" key="10">
    <source>
        <dbReference type="ARBA" id="ARBA00022914"/>
    </source>
</evidence>
<evidence type="ECO:0000256" key="1">
    <source>
        <dbReference type="ARBA" id="ARBA00004429"/>
    </source>
</evidence>
<comment type="caution">
    <text evidence="16">The sequence shown here is derived from an EMBL/GenBank/DDBJ whole genome shotgun (WGS) entry which is preliminary data.</text>
</comment>
<keyword evidence="11 15" id="KW-1133">Transmembrane helix</keyword>
<evidence type="ECO:0000256" key="8">
    <source>
        <dbReference type="ARBA" id="ARBA00022692"/>
    </source>
</evidence>
<keyword evidence="4" id="KW-0813">Transport</keyword>
<accession>A0A0L1JMY6</accession>
<keyword evidence="17" id="KW-1185">Reference proteome</keyword>
<keyword evidence="8 15" id="KW-0812">Transmembrane</keyword>
<protein>
    <recommendedName>
        <fullName evidence="3">Mercuric transport protein MerT</fullName>
    </recommendedName>
    <alternativeName>
        <fullName evidence="13">Mercury ion transport protein</fullName>
    </alternativeName>
</protein>
<evidence type="ECO:0000256" key="2">
    <source>
        <dbReference type="ARBA" id="ARBA00008224"/>
    </source>
</evidence>
<dbReference type="GO" id="GO:0015097">
    <property type="term" value="F:mercury ion transmembrane transporter activity"/>
    <property type="evidence" value="ECO:0007669"/>
    <property type="project" value="InterPro"/>
</dbReference>
<dbReference type="AlphaFoldDB" id="A0A0L1JMY6"/>
<dbReference type="OrthoDB" id="9813737at2"/>
<evidence type="ECO:0000256" key="14">
    <source>
        <dbReference type="ARBA" id="ARBA00045720"/>
    </source>
</evidence>
<proteinExistence type="inferred from homology"/>
<evidence type="ECO:0000256" key="7">
    <source>
        <dbReference type="ARBA" id="ARBA00022519"/>
    </source>
</evidence>
<dbReference type="Proteomes" id="UP000036938">
    <property type="component" value="Unassembled WGS sequence"/>
</dbReference>
<keyword evidence="10" id="KW-0476">Mercury</keyword>
<comment type="subcellular location">
    <subcellularLocation>
        <location evidence="1">Cell inner membrane</location>
        <topology evidence="1">Multi-pass membrane protein</topology>
    </subcellularLocation>
</comment>
<evidence type="ECO:0000256" key="15">
    <source>
        <dbReference type="SAM" id="Phobius"/>
    </source>
</evidence>
<dbReference type="GO" id="GO:0005886">
    <property type="term" value="C:plasma membrane"/>
    <property type="evidence" value="ECO:0007669"/>
    <property type="project" value="UniProtKB-SubCell"/>
</dbReference>
<evidence type="ECO:0000256" key="4">
    <source>
        <dbReference type="ARBA" id="ARBA00022448"/>
    </source>
</evidence>
<gene>
    <name evidence="16" type="ORF">ATO11_14505</name>
</gene>
<dbReference type="Pfam" id="PF02411">
    <property type="entry name" value="MerT"/>
    <property type="match status" value="1"/>
</dbReference>
<comment type="function">
    <text evidence="14">Involved in mercury resistance. Probably transfers a mercuric ion from the periplasmic Hg(2+)-binding protein MerP to the cytoplasmic mercuric reductase MerA.</text>
</comment>
<evidence type="ECO:0000313" key="17">
    <source>
        <dbReference type="Proteomes" id="UP000036938"/>
    </source>
</evidence>
<dbReference type="EMBL" id="AQQZ01000006">
    <property type="protein sequence ID" value="KNG93114.1"/>
    <property type="molecule type" value="Genomic_DNA"/>
</dbReference>
<dbReference type="STRING" id="1317121.ATO11_14505"/>
<evidence type="ECO:0000256" key="12">
    <source>
        <dbReference type="ARBA" id="ARBA00023136"/>
    </source>
</evidence>
<keyword evidence="6" id="KW-1003">Cell membrane</keyword>
<keyword evidence="7" id="KW-0997">Cell inner membrane</keyword>
<organism evidence="16 17">
    <name type="scientific">Pseudaestuariivita atlantica</name>
    <dbReference type="NCBI Taxonomy" id="1317121"/>
    <lineage>
        <taxon>Bacteria</taxon>
        <taxon>Pseudomonadati</taxon>
        <taxon>Pseudomonadota</taxon>
        <taxon>Alphaproteobacteria</taxon>
        <taxon>Rhodobacterales</taxon>
        <taxon>Paracoccaceae</taxon>
        <taxon>Pseudaestuariivita</taxon>
    </lineage>
</organism>
<evidence type="ECO:0000256" key="9">
    <source>
        <dbReference type="ARBA" id="ARBA00022723"/>
    </source>
</evidence>
<evidence type="ECO:0000256" key="13">
    <source>
        <dbReference type="ARBA" id="ARBA00030934"/>
    </source>
</evidence>
<reference evidence="16 17" key="1">
    <citation type="journal article" date="2015" name="Int. J. Syst. Evol. Microbiol.">
        <title>Aestuariivita atlantica sp. nov., isolated from deep sea sediment of the Atlantic Ocean.</title>
        <authorList>
            <person name="Li G."/>
            <person name="Lai Q."/>
            <person name="Du Y."/>
            <person name="Liu X."/>
            <person name="Sun F."/>
            <person name="Shao Z."/>
        </authorList>
    </citation>
    <scope>NUCLEOTIDE SEQUENCE [LARGE SCALE GENOMIC DNA]</scope>
    <source>
        <strain evidence="16 17">22II-S11-z3</strain>
    </source>
</reference>
<name>A0A0L1JMY6_9RHOB</name>
<keyword evidence="5" id="KW-0475">Mercuric resistance</keyword>
<keyword evidence="12 15" id="KW-0472">Membrane</keyword>
<evidence type="ECO:0000256" key="3">
    <source>
        <dbReference type="ARBA" id="ARBA00017053"/>
    </source>
</evidence>
<feature type="transmembrane region" description="Helical" evidence="15">
    <location>
        <begin position="25"/>
        <end position="51"/>
    </location>
</feature>
<dbReference type="RefSeq" id="WP_050531615.1">
    <property type="nucleotide sequence ID" value="NZ_AQQZ01000006.1"/>
</dbReference>
<dbReference type="GO" id="GO:0046872">
    <property type="term" value="F:metal ion binding"/>
    <property type="evidence" value="ECO:0007669"/>
    <property type="project" value="UniProtKB-KW"/>
</dbReference>
<evidence type="ECO:0000313" key="16">
    <source>
        <dbReference type="EMBL" id="KNG93114.1"/>
    </source>
</evidence>